<evidence type="ECO:0000313" key="2">
    <source>
        <dbReference type="EMBL" id="KYO43136.1"/>
    </source>
</evidence>
<evidence type="ECO:0000313" key="3">
    <source>
        <dbReference type="Proteomes" id="UP000050525"/>
    </source>
</evidence>
<keyword evidence="3" id="KW-1185">Reference proteome</keyword>
<dbReference type="EMBL" id="AKHW03001210">
    <property type="protein sequence ID" value="KYO43136.1"/>
    <property type="molecule type" value="Genomic_DNA"/>
</dbReference>
<protein>
    <submittedName>
        <fullName evidence="2">Uncharacterized protein</fullName>
    </submittedName>
</protein>
<dbReference type="Proteomes" id="UP000050525">
    <property type="component" value="Unassembled WGS sequence"/>
</dbReference>
<organism evidence="2 3">
    <name type="scientific">Alligator mississippiensis</name>
    <name type="common">American alligator</name>
    <dbReference type="NCBI Taxonomy" id="8496"/>
    <lineage>
        <taxon>Eukaryota</taxon>
        <taxon>Metazoa</taxon>
        <taxon>Chordata</taxon>
        <taxon>Craniata</taxon>
        <taxon>Vertebrata</taxon>
        <taxon>Euteleostomi</taxon>
        <taxon>Archelosauria</taxon>
        <taxon>Archosauria</taxon>
        <taxon>Crocodylia</taxon>
        <taxon>Alligatoridae</taxon>
        <taxon>Alligatorinae</taxon>
        <taxon>Alligator</taxon>
    </lineage>
</organism>
<accession>A0A151P226</accession>
<feature type="region of interest" description="Disordered" evidence="1">
    <location>
        <begin position="86"/>
        <end position="110"/>
    </location>
</feature>
<proteinExistence type="predicted"/>
<evidence type="ECO:0000256" key="1">
    <source>
        <dbReference type="SAM" id="MobiDB-lite"/>
    </source>
</evidence>
<feature type="compositionally biased region" description="Polar residues" evidence="1">
    <location>
        <begin position="9"/>
        <end position="21"/>
    </location>
</feature>
<name>A0A151P226_ALLMI</name>
<feature type="compositionally biased region" description="Basic and acidic residues" evidence="1">
    <location>
        <begin position="90"/>
        <end position="101"/>
    </location>
</feature>
<reference evidence="2 3" key="1">
    <citation type="journal article" date="2012" name="Genome Biol.">
        <title>Sequencing three crocodilian genomes to illuminate the evolution of archosaurs and amniotes.</title>
        <authorList>
            <person name="St John J.A."/>
            <person name="Braun E.L."/>
            <person name="Isberg S.R."/>
            <person name="Miles L.G."/>
            <person name="Chong A.Y."/>
            <person name="Gongora J."/>
            <person name="Dalzell P."/>
            <person name="Moran C."/>
            <person name="Bed'hom B."/>
            <person name="Abzhanov A."/>
            <person name="Burgess S.C."/>
            <person name="Cooksey A.M."/>
            <person name="Castoe T.A."/>
            <person name="Crawford N.G."/>
            <person name="Densmore L.D."/>
            <person name="Drew J.C."/>
            <person name="Edwards S.V."/>
            <person name="Faircloth B.C."/>
            <person name="Fujita M.K."/>
            <person name="Greenwold M.J."/>
            <person name="Hoffmann F.G."/>
            <person name="Howard J.M."/>
            <person name="Iguchi T."/>
            <person name="Janes D.E."/>
            <person name="Khan S.Y."/>
            <person name="Kohno S."/>
            <person name="de Koning A.J."/>
            <person name="Lance S.L."/>
            <person name="McCarthy F.M."/>
            <person name="McCormack J.E."/>
            <person name="Merchant M.E."/>
            <person name="Peterson D.G."/>
            <person name="Pollock D.D."/>
            <person name="Pourmand N."/>
            <person name="Raney B.J."/>
            <person name="Roessler K.A."/>
            <person name="Sanford J.R."/>
            <person name="Sawyer R.H."/>
            <person name="Schmidt C.J."/>
            <person name="Triplett E.W."/>
            <person name="Tuberville T.D."/>
            <person name="Venegas-Anaya M."/>
            <person name="Howard J.T."/>
            <person name="Jarvis E.D."/>
            <person name="Guillette L.J.Jr."/>
            <person name="Glenn T.C."/>
            <person name="Green R.E."/>
            <person name="Ray D.A."/>
        </authorList>
    </citation>
    <scope>NUCLEOTIDE SEQUENCE [LARGE SCALE GENOMIC DNA]</scope>
    <source>
        <strain evidence="2">KSC_2009_1</strain>
    </source>
</reference>
<sequence length="110" mass="11888">MAGWGCFVPTSSGSQLASQQPVDGALARPDYDPDLNLVTQMQTQTQGNTEGGNSSSDTLIDPRILDNLASISGNLFLHEITTNKSCSHPSLEKMSGREENLGMKQYNQRS</sequence>
<feature type="compositionally biased region" description="Polar residues" evidence="1">
    <location>
        <begin position="37"/>
        <end position="58"/>
    </location>
</feature>
<gene>
    <name evidence="2" type="ORF">Y1Q_0017471</name>
</gene>
<comment type="caution">
    <text evidence="2">The sequence shown here is derived from an EMBL/GenBank/DDBJ whole genome shotgun (WGS) entry which is preliminary data.</text>
</comment>
<dbReference type="AlphaFoldDB" id="A0A151P226"/>
<feature type="region of interest" description="Disordered" evidence="1">
    <location>
        <begin position="1"/>
        <end position="60"/>
    </location>
</feature>